<dbReference type="Proteomes" id="UP000620124">
    <property type="component" value="Unassembled WGS sequence"/>
</dbReference>
<dbReference type="GO" id="GO:0030162">
    <property type="term" value="P:regulation of proteolysis"/>
    <property type="evidence" value="ECO:0007669"/>
    <property type="project" value="TreeGrafter"/>
</dbReference>
<name>A0A8H6Y541_9AGAR</name>
<sequence>MAIFTFSRSSLVLSFFLVAALARPSSKTQIRAITNTSLTDVSTAFSKAGIVPGVIPVFKPTGLLDVVFTVPATQQAVNATPGTNLTTQQTANEPQFVLAPSDTTSASNAEFVVALFDPDAPTPQNTTFAQFRHFLGAGYRWSADTGVLTNTTAALTEFVPPGPPPYSDPHRYLVLVYVQSEDFASKVPSILNASTPRTNFNMTAFSDALGLGAPFAGTFFFTGPDSTATPSGSGSGASPSATQKGSGAVSLHSQLVVTGVFVLILTTYFLS</sequence>
<dbReference type="PANTHER" id="PTHR11362">
    <property type="entry name" value="PHOSPHATIDYLETHANOLAMINE-BINDING PROTEIN"/>
    <property type="match status" value="1"/>
</dbReference>
<dbReference type="InterPro" id="IPR008914">
    <property type="entry name" value="PEBP"/>
</dbReference>
<dbReference type="GO" id="GO:0046578">
    <property type="term" value="P:regulation of Ras protein signal transduction"/>
    <property type="evidence" value="ECO:0007669"/>
    <property type="project" value="TreeGrafter"/>
</dbReference>
<feature type="signal peptide" evidence="1">
    <location>
        <begin position="1"/>
        <end position="22"/>
    </location>
</feature>
<dbReference type="Gene3D" id="3.90.280.10">
    <property type="entry name" value="PEBP-like"/>
    <property type="match status" value="1"/>
</dbReference>
<evidence type="ECO:0000313" key="3">
    <source>
        <dbReference type="Proteomes" id="UP000620124"/>
    </source>
</evidence>
<dbReference type="SUPFAM" id="SSF49777">
    <property type="entry name" value="PEBP-like"/>
    <property type="match status" value="1"/>
</dbReference>
<dbReference type="AlphaFoldDB" id="A0A8H6Y541"/>
<evidence type="ECO:0000313" key="2">
    <source>
        <dbReference type="EMBL" id="KAF7352589.1"/>
    </source>
</evidence>
<dbReference type="InterPro" id="IPR035810">
    <property type="entry name" value="PEBP_euk"/>
</dbReference>
<evidence type="ECO:0000256" key="1">
    <source>
        <dbReference type="SAM" id="SignalP"/>
    </source>
</evidence>
<gene>
    <name evidence="2" type="ORF">MVEN_01224400</name>
</gene>
<reference evidence="2" key="1">
    <citation type="submission" date="2020-05" db="EMBL/GenBank/DDBJ databases">
        <title>Mycena genomes resolve the evolution of fungal bioluminescence.</title>
        <authorList>
            <person name="Tsai I.J."/>
        </authorList>
    </citation>
    <scope>NUCLEOTIDE SEQUENCE</scope>
    <source>
        <strain evidence="2">CCC161011</strain>
    </source>
</reference>
<dbReference type="InterPro" id="IPR036610">
    <property type="entry name" value="PEBP-like_sf"/>
</dbReference>
<protein>
    <submittedName>
        <fullName evidence="2">PEBP-like protein</fullName>
    </submittedName>
</protein>
<accession>A0A8H6Y541</accession>
<dbReference type="PANTHER" id="PTHR11362:SF78">
    <property type="entry name" value="PROTEASE INHIBITOR"/>
    <property type="match status" value="1"/>
</dbReference>
<dbReference type="EMBL" id="JACAZI010000009">
    <property type="protein sequence ID" value="KAF7352589.1"/>
    <property type="molecule type" value="Genomic_DNA"/>
</dbReference>
<dbReference type="CDD" id="cd00866">
    <property type="entry name" value="PEBP_euk"/>
    <property type="match status" value="1"/>
</dbReference>
<organism evidence="2 3">
    <name type="scientific">Mycena venus</name>
    <dbReference type="NCBI Taxonomy" id="2733690"/>
    <lineage>
        <taxon>Eukaryota</taxon>
        <taxon>Fungi</taxon>
        <taxon>Dikarya</taxon>
        <taxon>Basidiomycota</taxon>
        <taxon>Agaricomycotina</taxon>
        <taxon>Agaricomycetes</taxon>
        <taxon>Agaricomycetidae</taxon>
        <taxon>Agaricales</taxon>
        <taxon>Marasmiineae</taxon>
        <taxon>Mycenaceae</taxon>
        <taxon>Mycena</taxon>
    </lineage>
</organism>
<proteinExistence type="predicted"/>
<dbReference type="GO" id="GO:0005543">
    <property type="term" value="F:phospholipid binding"/>
    <property type="evidence" value="ECO:0007669"/>
    <property type="project" value="TreeGrafter"/>
</dbReference>
<dbReference type="OrthoDB" id="275748at2759"/>
<comment type="caution">
    <text evidence="2">The sequence shown here is derived from an EMBL/GenBank/DDBJ whole genome shotgun (WGS) entry which is preliminary data.</text>
</comment>
<keyword evidence="3" id="KW-1185">Reference proteome</keyword>
<dbReference type="GO" id="GO:0030414">
    <property type="term" value="F:peptidase inhibitor activity"/>
    <property type="evidence" value="ECO:0007669"/>
    <property type="project" value="TreeGrafter"/>
</dbReference>
<dbReference type="Pfam" id="PF01161">
    <property type="entry name" value="PBP"/>
    <property type="match status" value="1"/>
</dbReference>
<keyword evidence="1" id="KW-0732">Signal</keyword>
<feature type="chain" id="PRO_5034765879" evidence="1">
    <location>
        <begin position="23"/>
        <end position="271"/>
    </location>
</feature>